<feature type="domain" description="Alcohol dehydrogenase-like N-terminal" evidence="7">
    <location>
        <begin position="101"/>
        <end position="223"/>
    </location>
</feature>
<evidence type="ECO:0000256" key="3">
    <source>
        <dbReference type="ARBA" id="ARBA00023002"/>
    </source>
</evidence>
<dbReference type="Gene3D" id="3.40.50.720">
    <property type="entry name" value="NAD(P)-binding Rossmann-like Domain"/>
    <property type="match status" value="1"/>
</dbReference>
<accession>A2S2Y4</accession>
<feature type="compositionally biased region" description="Basic and acidic residues" evidence="5">
    <location>
        <begin position="1"/>
        <end position="10"/>
    </location>
</feature>
<dbReference type="SUPFAM" id="SSF50129">
    <property type="entry name" value="GroES-like"/>
    <property type="match status" value="1"/>
</dbReference>
<dbReference type="InterPro" id="IPR013154">
    <property type="entry name" value="ADH-like_N"/>
</dbReference>
<keyword evidence="3 8" id="KW-0560">Oxidoreductase</keyword>
<evidence type="ECO:0000256" key="5">
    <source>
        <dbReference type="SAM" id="MobiDB-lite"/>
    </source>
</evidence>
<dbReference type="PANTHER" id="PTHR43401:SF2">
    <property type="entry name" value="L-THREONINE 3-DEHYDROGENASE"/>
    <property type="match status" value="1"/>
</dbReference>
<keyword evidence="1 4" id="KW-0479">Metal-binding</keyword>
<sequence>MRRACRLDRARRAHRPRRGGEGRCARPPRRRPPRALDPLHSLHPLHPRAGRRIRPAVFSNPASQTETMTNRNDETQQMTAIVCHAPEDYRVERVAKPRANARELVIRIGACGICASDCKCHAGAKMFWGGPSPWVKAPVIPGHEFFGYVEALGEGAAEHFGVALGDRVIAEQIVPCGTCRYCKSGQYWMCEVHHIFGFQREVADGGMAEYMRIPSGAIVHPIPLGISLEDAAIIEPLACAIHTVNRGDIQLDDVVVIAGAGPLGLMMTQVAKLKTPRRLVVVDPVEARRALARAYGADVTIDPAREDAPAIVRALTGGYGCDVYIETTGVPAGVTQGMALIRKLGRFVEFSVFGKDTALDWSIIGDRKELDVRGAHLGPYCYPVAIDLLARGLVTSKGIVTHGFSLDEWDEAIRVANSLDSIKVLMKPRG</sequence>
<comment type="similarity">
    <text evidence="4">Belongs to the zinc-containing alcohol dehydrogenase family.</text>
</comment>
<dbReference type="PROSITE" id="PS00059">
    <property type="entry name" value="ADH_ZINC"/>
    <property type="match status" value="1"/>
</dbReference>
<keyword evidence="2 4" id="KW-0862">Zinc</keyword>
<evidence type="ECO:0000256" key="2">
    <source>
        <dbReference type="ARBA" id="ARBA00022833"/>
    </source>
</evidence>
<gene>
    <name evidence="8" type="ordered locus">BMA10229_A0301</name>
</gene>
<dbReference type="InterPro" id="IPR036291">
    <property type="entry name" value="NAD(P)-bd_dom_sf"/>
</dbReference>
<dbReference type="AlphaFoldDB" id="A2S2Y4"/>
<evidence type="ECO:0000313" key="9">
    <source>
        <dbReference type="Proteomes" id="UP000002283"/>
    </source>
</evidence>
<reference evidence="8 9" key="1">
    <citation type="submission" date="2007-01" db="EMBL/GenBank/DDBJ databases">
        <authorList>
            <person name="DeShazer D."/>
            <person name="Woods D.E."/>
            <person name="Nierman W.C."/>
        </authorList>
    </citation>
    <scope>NUCLEOTIDE SEQUENCE [LARGE SCALE GENOMIC DNA]</scope>
    <source>
        <strain evidence="8 9">NCTC 10229</strain>
    </source>
</reference>
<feature type="compositionally biased region" description="Basic residues" evidence="5">
    <location>
        <begin position="43"/>
        <end position="52"/>
    </location>
</feature>
<organism evidence="8 9">
    <name type="scientific">Burkholderia mallei (strain NCTC 10229)</name>
    <dbReference type="NCBI Taxonomy" id="412022"/>
    <lineage>
        <taxon>Bacteria</taxon>
        <taxon>Pseudomonadati</taxon>
        <taxon>Pseudomonadota</taxon>
        <taxon>Betaproteobacteria</taxon>
        <taxon>Burkholderiales</taxon>
        <taxon>Burkholderiaceae</taxon>
        <taxon>Burkholderia</taxon>
        <taxon>pseudomallei group</taxon>
    </lineage>
</organism>
<evidence type="ECO:0000256" key="4">
    <source>
        <dbReference type="RuleBase" id="RU361277"/>
    </source>
</evidence>
<dbReference type="Proteomes" id="UP000002283">
    <property type="component" value="Chromosome I"/>
</dbReference>
<dbReference type="Pfam" id="PF00107">
    <property type="entry name" value="ADH_zinc_N"/>
    <property type="match status" value="1"/>
</dbReference>
<protein>
    <submittedName>
        <fullName evidence="8">Oxidoreductase, zinc-binding dehydrogenase family</fullName>
        <ecNumber evidence="8">1.1.1.-</ecNumber>
    </submittedName>
</protein>
<dbReference type="PANTHER" id="PTHR43401">
    <property type="entry name" value="L-THREONINE 3-DEHYDROGENASE"/>
    <property type="match status" value="1"/>
</dbReference>
<dbReference type="EC" id="1.1.1.-" evidence="8"/>
<dbReference type="Gene3D" id="3.90.180.10">
    <property type="entry name" value="Medium-chain alcohol dehydrogenases, catalytic domain"/>
    <property type="match status" value="1"/>
</dbReference>
<evidence type="ECO:0000259" key="7">
    <source>
        <dbReference type="Pfam" id="PF08240"/>
    </source>
</evidence>
<dbReference type="SUPFAM" id="SSF51735">
    <property type="entry name" value="NAD(P)-binding Rossmann-fold domains"/>
    <property type="match status" value="1"/>
</dbReference>
<comment type="cofactor">
    <cofactor evidence="4">
        <name>Zn(2+)</name>
        <dbReference type="ChEBI" id="CHEBI:29105"/>
    </cofactor>
</comment>
<dbReference type="InterPro" id="IPR011032">
    <property type="entry name" value="GroES-like_sf"/>
</dbReference>
<dbReference type="GO" id="GO:0016491">
    <property type="term" value="F:oxidoreductase activity"/>
    <property type="evidence" value="ECO:0007669"/>
    <property type="project" value="UniProtKB-KW"/>
</dbReference>
<feature type="region of interest" description="Disordered" evidence="5">
    <location>
        <begin position="1"/>
        <end position="52"/>
    </location>
</feature>
<dbReference type="Pfam" id="PF08240">
    <property type="entry name" value="ADH_N"/>
    <property type="match status" value="1"/>
</dbReference>
<dbReference type="KEGG" id="bml:BMA10229_A0301"/>
<name>A2S2Y4_BURM9</name>
<evidence type="ECO:0000259" key="6">
    <source>
        <dbReference type="Pfam" id="PF00107"/>
    </source>
</evidence>
<evidence type="ECO:0000313" key="8">
    <source>
        <dbReference type="EMBL" id="ABN03280.1"/>
    </source>
</evidence>
<proteinExistence type="inferred from homology"/>
<dbReference type="InterPro" id="IPR013149">
    <property type="entry name" value="ADH-like_C"/>
</dbReference>
<dbReference type="HOGENOM" id="CLU_026673_11_0_4"/>
<dbReference type="InterPro" id="IPR002328">
    <property type="entry name" value="ADH_Zn_CS"/>
</dbReference>
<dbReference type="InterPro" id="IPR050129">
    <property type="entry name" value="Zn_alcohol_dh"/>
</dbReference>
<dbReference type="GO" id="GO:0008270">
    <property type="term" value="F:zinc ion binding"/>
    <property type="evidence" value="ECO:0007669"/>
    <property type="project" value="InterPro"/>
</dbReference>
<feature type="domain" description="Alcohol dehydrogenase-like C-terminal" evidence="6">
    <location>
        <begin position="262"/>
        <end position="390"/>
    </location>
</feature>
<dbReference type="EMBL" id="CP000546">
    <property type="protein sequence ID" value="ABN03280.1"/>
    <property type="molecule type" value="Genomic_DNA"/>
</dbReference>
<evidence type="ECO:0000256" key="1">
    <source>
        <dbReference type="ARBA" id="ARBA00022723"/>
    </source>
</evidence>